<proteinExistence type="predicted"/>
<dbReference type="Proteomes" id="UP001150259">
    <property type="component" value="Unassembled WGS sequence"/>
</dbReference>
<protein>
    <submittedName>
        <fullName evidence="3">SRPBCC family protein</fullName>
    </submittedName>
</protein>
<evidence type="ECO:0000256" key="1">
    <source>
        <dbReference type="SAM" id="MobiDB-lite"/>
    </source>
</evidence>
<dbReference type="InterPro" id="IPR010419">
    <property type="entry name" value="CO_DH_gsu"/>
</dbReference>
<dbReference type="Pfam" id="PF06240">
    <property type="entry name" value="COXG"/>
    <property type="match status" value="1"/>
</dbReference>
<feature type="compositionally biased region" description="Low complexity" evidence="1">
    <location>
        <begin position="210"/>
        <end position="228"/>
    </location>
</feature>
<keyword evidence="2" id="KW-0472">Membrane</keyword>
<dbReference type="PANTHER" id="PTHR38588">
    <property type="entry name" value="BLL0334 PROTEIN"/>
    <property type="match status" value="1"/>
</dbReference>
<keyword evidence="2" id="KW-0812">Transmembrane</keyword>
<dbReference type="PANTHER" id="PTHR38588:SF1">
    <property type="entry name" value="BLL0334 PROTEIN"/>
    <property type="match status" value="1"/>
</dbReference>
<feature type="region of interest" description="Disordered" evidence="1">
    <location>
        <begin position="207"/>
        <end position="228"/>
    </location>
</feature>
<sequence>MELTHSFTVPTSADDAWALLTDLQRVGDCFPGATVTEVTDEGFTGTVKVKLGPIALVYGGSGSFVARDDANHRAVIEAKGKDKRGNGTAGATVTVQLTPDGGGARADVVTDLAVTGKPAQFGRGVMQDVSDKLLGQFIACIEKQLGGTAGGAGAGAGAAGAPVPQATVQDVDEAATRPEIVTDAVPEQVRDTGEPLTLAQEVARSKAEAAEAAEAAGPPAALRRPAPAAESADDALDLGSAVLPVLAQRYAGYAAAVAVGVIIGWLAGRRGSR</sequence>
<feature type="transmembrane region" description="Helical" evidence="2">
    <location>
        <begin position="250"/>
        <end position="268"/>
    </location>
</feature>
<dbReference type="CDD" id="cd07823">
    <property type="entry name" value="SRPBCC_5"/>
    <property type="match status" value="1"/>
</dbReference>
<keyword evidence="2" id="KW-1133">Transmembrane helix</keyword>
<comment type="caution">
    <text evidence="3">The sequence shown here is derived from an EMBL/GenBank/DDBJ whole genome shotgun (WGS) entry which is preliminary data.</text>
</comment>
<accession>A0ABT5GEW7</accession>
<dbReference type="Gene3D" id="3.30.530.20">
    <property type="match status" value="1"/>
</dbReference>
<reference evidence="3 4" key="1">
    <citation type="submission" date="2022-11" db="EMBL/GenBank/DDBJ databases">
        <title>Anaerobic phenanthrene biodegradation by a DNRA strain PheN6.</title>
        <authorList>
            <person name="Zhang Z."/>
        </authorList>
    </citation>
    <scope>NUCLEOTIDE SEQUENCE [LARGE SCALE GENOMIC DNA]</scope>
    <source>
        <strain evidence="3 4">PheN6</strain>
    </source>
</reference>
<keyword evidence="4" id="KW-1185">Reference proteome</keyword>
<evidence type="ECO:0000256" key="2">
    <source>
        <dbReference type="SAM" id="Phobius"/>
    </source>
</evidence>
<dbReference type="EMBL" id="JAPFQL010000010">
    <property type="protein sequence ID" value="MDC5696370.1"/>
    <property type="molecule type" value="Genomic_DNA"/>
</dbReference>
<name>A0ABT5GEW7_9MICO</name>
<evidence type="ECO:0000313" key="3">
    <source>
        <dbReference type="EMBL" id="MDC5696370.1"/>
    </source>
</evidence>
<dbReference type="SUPFAM" id="SSF55961">
    <property type="entry name" value="Bet v1-like"/>
    <property type="match status" value="1"/>
</dbReference>
<dbReference type="RefSeq" id="WP_272460947.1">
    <property type="nucleotide sequence ID" value="NZ_JAPFQL010000010.1"/>
</dbReference>
<dbReference type="InterPro" id="IPR023393">
    <property type="entry name" value="START-like_dom_sf"/>
</dbReference>
<gene>
    <name evidence="3" type="ORF">OO014_03810</name>
</gene>
<evidence type="ECO:0000313" key="4">
    <source>
        <dbReference type="Proteomes" id="UP001150259"/>
    </source>
</evidence>
<organism evidence="3 4">
    <name type="scientific">Intrasporangium calvum</name>
    <dbReference type="NCBI Taxonomy" id="53358"/>
    <lineage>
        <taxon>Bacteria</taxon>
        <taxon>Bacillati</taxon>
        <taxon>Actinomycetota</taxon>
        <taxon>Actinomycetes</taxon>
        <taxon>Micrococcales</taxon>
        <taxon>Intrasporangiaceae</taxon>
        <taxon>Intrasporangium</taxon>
    </lineage>
</organism>